<reference evidence="4" key="1">
    <citation type="submission" date="2018-04" db="EMBL/GenBank/DDBJ databases">
        <title>Whole genome sequencing of Hypsizygus marmoreus.</title>
        <authorList>
            <person name="Choi I.-G."/>
            <person name="Min B."/>
            <person name="Kim J.-G."/>
            <person name="Kim S."/>
            <person name="Oh Y.-L."/>
            <person name="Kong W.-S."/>
            <person name="Park H."/>
            <person name="Jeong J."/>
            <person name="Song E.-S."/>
        </authorList>
    </citation>
    <scope>NUCLEOTIDE SEQUENCE [LARGE SCALE GENOMIC DNA]</scope>
    <source>
        <strain evidence="4">51987-8</strain>
    </source>
</reference>
<dbReference type="Pfam" id="PF00005">
    <property type="entry name" value="ABC_tran"/>
    <property type="match status" value="1"/>
</dbReference>
<dbReference type="PANTHER" id="PTHR43394:SF1">
    <property type="entry name" value="ATP-BINDING CASSETTE SUB-FAMILY B MEMBER 10, MITOCHONDRIAL"/>
    <property type="match status" value="1"/>
</dbReference>
<dbReference type="AlphaFoldDB" id="A0A369J7L8"/>
<sequence>MDDKYSESELHEAHHRAKNPTISTTSLGIWKILTLRKTSYFEATRWIEWDKYISAIPDARQFLLDIYSLDPLLVVLFLFSRAWRGIEPGITVYISAQLFITIEVFLRDGHGDTKTILQAVVAHILCVVVTTLLNCGENWLVPKLTSQTIMLFEEKLMRENMRYDVQTLQYKKGSRNNAYMAWHSFSHLIETCSGMLGLFTIMTSIFVQRNGGPLFTVLCLIYPLVTRVGSSSRSNAMVVYSDHKEYLRLQALHLLTDPDYREDIVTSNLSAYIMKEYADARKALGTAAVDDPTTQYRYNVTPSFQVFQNLCAQLPVIYFAFSAILNPASLTLSALAILRQQSGVLQHNVQSTFAMLAGLLWTLETIKSLYTAEELRLVDGATEYRPPEGSKGMAFELRNVSFAYPVGANGSGKSTFIKLLTRMYDATSGEILVDGRPIQGYKVADLHEATAMLTQNHHIYPFSLAENIGVGHSDRVEDYEMVMESAKKGGAHDLIAGLQDGLATILEPVKTAYANCDVERDEHKALKDVLDSLEVTTQVSGGERQRVAASRTFMRLSSPKIKFVAVDEPSSALDPRGELELFDRLREERVGKTMIFVTHRFGHLTRFADLIICMKNGQIVESGCHKDLLALNGEYATLYNIQAQAFTSKPVATEELDLDTPPTTDV</sequence>
<evidence type="ECO:0000256" key="1">
    <source>
        <dbReference type="ARBA" id="ARBA00022741"/>
    </source>
</evidence>
<dbReference type="OrthoDB" id="6500128at2759"/>
<dbReference type="SUPFAM" id="SSF52540">
    <property type="entry name" value="P-loop containing nucleoside triphosphate hydrolases"/>
    <property type="match status" value="1"/>
</dbReference>
<evidence type="ECO:0000256" key="2">
    <source>
        <dbReference type="ARBA" id="ARBA00022840"/>
    </source>
</evidence>
<evidence type="ECO:0000313" key="4">
    <source>
        <dbReference type="EMBL" id="RDB16597.1"/>
    </source>
</evidence>
<dbReference type="GO" id="GO:0016887">
    <property type="term" value="F:ATP hydrolysis activity"/>
    <property type="evidence" value="ECO:0007669"/>
    <property type="project" value="InterPro"/>
</dbReference>
<dbReference type="EMBL" id="LUEZ02000124">
    <property type="protein sequence ID" value="RDB16597.1"/>
    <property type="molecule type" value="Genomic_DNA"/>
</dbReference>
<dbReference type="GO" id="GO:0015421">
    <property type="term" value="F:ABC-type oligopeptide transporter activity"/>
    <property type="evidence" value="ECO:0007669"/>
    <property type="project" value="TreeGrafter"/>
</dbReference>
<keyword evidence="5" id="KW-1185">Reference proteome</keyword>
<dbReference type="Gene3D" id="3.40.50.300">
    <property type="entry name" value="P-loop containing nucleotide triphosphate hydrolases"/>
    <property type="match status" value="1"/>
</dbReference>
<evidence type="ECO:0000313" key="5">
    <source>
        <dbReference type="Proteomes" id="UP000076154"/>
    </source>
</evidence>
<organism evidence="4 5">
    <name type="scientific">Hypsizygus marmoreus</name>
    <name type="common">White beech mushroom</name>
    <name type="synonym">Agaricus marmoreus</name>
    <dbReference type="NCBI Taxonomy" id="39966"/>
    <lineage>
        <taxon>Eukaryota</taxon>
        <taxon>Fungi</taxon>
        <taxon>Dikarya</taxon>
        <taxon>Basidiomycota</taxon>
        <taxon>Agaricomycotina</taxon>
        <taxon>Agaricomycetes</taxon>
        <taxon>Agaricomycetidae</taxon>
        <taxon>Agaricales</taxon>
        <taxon>Tricholomatineae</taxon>
        <taxon>Lyophyllaceae</taxon>
        <taxon>Hypsizygus</taxon>
    </lineage>
</organism>
<dbReference type="GO" id="GO:0005524">
    <property type="term" value="F:ATP binding"/>
    <property type="evidence" value="ECO:0007669"/>
    <property type="project" value="UniProtKB-KW"/>
</dbReference>
<gene>
    <name evidence="4" type="primary">msbA_0</name>
    <name evidence="4" type="ORF">Hypma_002804</name>
</gene>
<dbReference type="InterPro" id="IPR003439">
    <property type="entry name" value="ABC_transporter-like_ATP-bd"/>
</dbReference>
<proteinExistence type="predicted"/>
<dbReference type="PANTHER" id="PTHR43394">
    <property type="entry name" value="ATP-DEPENDENT PERMEASE MDL1, MITOCHONDRIAL"/>
    <property type="match status" value="1"/>
</dbReference>
<keyword evidence="1" id="KW-0547">Nucleotide-binding</keyword>
<dbReference type="Proteomes" id="UP000076154">
    <property type="component" value="Unassembled WGS sequence"/>
</dbReference>
<comment type="caution">
    <text evidence="4">The sequence shown here is derived from an EMBL/GenBank/DDBJ whole genome shotgun (WGS) entry which is preliminary data.</text>
</comment>
<dbReference type="InterPro" id="IPR039421">
    <property type="entry name" value="Type_1_exporter"/>
</dbReference>
<protein>
    <submittedName>
        <fullName evidence="4">Lipid A export ATP-binding/permease protein MsbA</fullName>
    </submittedName>
</protein>
<dbReference type="InParanoid" id="A0A369J7L8"/>
<dbReference type="InterPro" id="IPR003593">
    <property type="entry name" value="AAA+_ATPase"/>
</dbReference>
<evidence type="ECO:0000259" key="3">
    <source>
        <dbReference type="PROSITE" id="PS50893"/>
    </source>
</evidence>
<dbReference type="SMART" id="SM00382">
    <property type="entry name" value="AAA"/>
    <property type="match status" value="1"/>
</dbReference>
<keyword evidence="2 4" id="KW-0067">ATP-binding</keyword>
<feature type="domain" description="ABC transporter" evidence="3">
    <location>
        <begin position="375"/>
        <end position="641"/>
    </location>
</feature>
<name>A0A369J7L8_HYPMA</name>
<dbReference type="InterPro" id="IPR027417">
    <property type="entry name" value="P-loop_NTPase"/>
</dbReference>
<dbReference type="STRING" id="39966.A0A369J7L8"/>
<dbReference type="PROSITE" id="PS50893">
    <property type="entry name" value="ABC_TRANSPORTER_2"/>
    <property type="match status" value="1"/>
</dbReference>
<accession>A0A369J7L8</accession>